<dbReference type="InterPro" id="IPR040338">
    <property type="entry name" value="At1g67623-like"/>
</dbReference>
<dbReference type="InterPro" id="IPR057136">
    <property type="entry name" value="At2g35280_TPR_dom"/>
</dbReference>
<dbReference type="EMBL" id="JAAIUW010000005">
    <property type="protein sequence ID" value="KAF7832634.1"/>
    <property type="molecule type" value="Genomic_DNA"/>
</dbReference>
<proteinExistence type="predicted"/>
<reference evidence="2" key="1">
    <citation type="submission" date="2020-09" db="EMBL/GenBank/DDBJ databases">
        <title>Genome-Enabled Discovery of Anthraquinone Biosynthesis in Senna tora.</title>
        <authorList>
            <person name="Kang S.-H."/>
            <person name="Pandey R.P."/>
            <person name="Lee C.-M."/>
            <person name="Sim J.-S."/>
            <person name="Jeong J.-T."/>
            <person name="Choi B.-S."/>
            <person name="Jung M."/>
            <person name="Ginzburg D."/>
            <person name="Zhao K."/>
            <person name="Won S.Y."/>
            <person name="Oh T.-J."/>
            <person name="Yu Y."/>
            <person name="Kim N.-H."/>
            <person name="Lee O.R."/>
            <person name="Lee T.-H."/>
            <person name="Bashyal P."/>
            <person name="Kim T.-S."/>
            <person name="Lee W.-H."/>
            <person name="Kawkins C."/>
            <person name="Kim C.-K."/>
            <person name="Kim J.S."/>
            <person name="Ahn B.O."/>
            <person name="Rhee S.Y."/>
            <person name="Sohng J.K."/>
        </authorList>
    </citation>
    <scope>NUCLEOTIDE SEQUENCE</scope>
    <source>
        <tissue evidence="2">Leaf</tissue>
    </source>
</reference>
<protein>
    <submittedName>
        <fullName evidence="2">Putative F-box protein</fullName>
    </submittedName>
</protein>
<evidence type="ECO:0000313" key="2">
    <source>
        <dbReference type="EMBL" id="KAF7832634.1"/>
    </source>
</evidence>
<gene>
    <name evidence="2" type="ORF">G2W53_014967</name>
</gene>
<dbReference type="PANTHER" id="PTHR33784">
    <property type="entry name" value="OS05G0482100 PROTEIN"/>
    <property type="match status" value="1"/>
</dbReference>
<dbReference type="Pfam" id="PF23310">
    <property type="entry name" value="TPR_27"/>
    <property type="match status" value="1"/>
</dbReference>
<sequence length="154" mass="17481">MDLTHSQNTAEYICSEGFETLLVDLLIEIVSKVASQSIKDLFSLKLCSKELYMVTDNNKVYQQATLDRQGLINFFQNVDFHYVGLRYLKSVADKGFLYAMYAFSIIVFSNHVPAVADNHGQDNLTVALYHFITVRNANATKLCGDKFRNPLPED</sequence>
<dbReference type="OrthoDB" id="1458530at2759"/>
<name>A0A835C4W3_9FABA</name>
<dbReference type="AlphaFoldDB" id="A0A835C4W3"/>
<dbReference type="PANTHER" id="PTHR33784:SF10">
    <property type="entry name" value="F-BOX PROTEIN"/>
    <property type="match status" value="1"/>
</dbReference>
<evidence type="ECO:0000313" key="3">
    <source>
        <dbReference type="Proteomes" id="UP000634136"/>
    </source>
</evidence>
<dbReference type="Proteomes" id="UP000634136">
    <property type="component" value="Unassembled WGS sequence"/>
</dbReference>
<keyword evidence="3" id="KW-1185">Reference proteome</keyword>
<accession>A0A835C4W3</accession>
<evidence type="ECO:0000259" key="1">
    <source>
        <dbReference type="Pfam" id="PF23310"/>
    </source>
</evidence>
<organism evidence="2 3">
    <name type="scientific">Senna tora</name>
    <dbReference type="NCBI Taxonomy" id="362788"/>
    <lineage>
        <taxon>Eukaryota</taxon>
        <taxon>Viridiplantae</taxon>
        <taxon>Streptophyta</taxon>
        <taxon>Embryophyta</taxon>
        <taxon>Tracheophyta</taxon>
        <taxon>Spermatophyta</taxon>
        <taxon>Magnoliopsida</taxon>
        <taxon>eudicotyledons</taxon>
        <taxon>Gunneridae</taxon>
        <taxon>Pentapetalae</taxon>
        <taxon>rosids</taxon>
        <taxon>fabids</taxon>
        <taxon>Fabales</taxon>
        <taxon>Fabaceae</taxon>
        <taxon>Caesalpinioideae</taxon>
        <taxon>Cassia clade</taxon>
        <taxon>Senna</taxon>
    </lineage>
</organism>
<feature type="domain" description="At2g35280-like TPR" evidence="1">
    <location>
        <begin position="67"/>
        <end position="111"/>
    </location>
</feature>
<comment type="caution">
    <text evidence="2">The sequence shown here is derived from an EMBL/GenBank/DDBJ whole genome shotgun (WGS) entry which is preliminary data.</text>
</comment>